<keyword evidence="4" id="KW-0012">Acyltransferase</keyword>
<dbReference type="InterPro" id="IPR011004">
    <property type="entry name" value="Trimer_LpxA-like_sf"/>
</dbReference>
<comment type="similarity">
    <text evidence="1">Belongs to the transferase hexapeptide repeat family.</text>
</comment>
<dbReference type="InterPro" id="IPR050179">
    <property type="entry name" value="Trans_hexapeptide_repeat"/>
</dbReference>
<feature type="domain" description="PglD N-terminal" evidence="7">
    <location>
        <begin position="2"/>
        <end position="74"/>
    </location>
</feature>
<evidence type="ECO:0000259" key="7">
    <source>
        <dbReference type="Pfam" id="PF17836"/>
    </source>
</evidence>
<evidence type="ECO:0000256" key="4">
    <source>
        <dbReference type="ARBA" id="ARBA00023315"/>
    </source>
</evidence>
<accession>A0A1V9G1W5</accession>
<dbReference type="PROSITE" id="PS00101">
    <property type="entry name" value="HEXAPEP_TRANSFERASES"/>
    <property type="match status" value="1"/>
</dbReference>
<feature type="site" description="Increases basicity of active site His" evidence="5">
    <location>
        <position position="128"/>
    </location>
</feature>
<evidence type="ECO:0000256" key="6">
    <source>
        <dbReference type="PIRSR" id="PIRSR620019-2"/>
    </source>
</evidence>
<sequence length="202" mass="21591">MFLYGASGHAKVICEILESQHRIPYGLIDDNPLVTSLLDYPVYNTLQQAALTADDRFIISIGNNRIRKAIAAKLSEVTFTSAIHSAAIISVRSVVGEGTVVMSNVSVNVHSNIGRHVILNTNCSIDHDCVVEDFVHISPNAALAGNVQVGEGTQIGIGACVMQNIRIGKWATIGAGAVIIRDVPDYAVVVGNPGRVIKMNQF</sequence>
<feature type="binding site" evidence="6">
    <location>
        <position position="157"/>
    </location>
    <ligand>
        <name>acetyl-CoA</name>
        <dbReference type="ChEBI" id="CHEBI:57288"/>
    </ligand>
</feature>
<dbReference type="InterPro" id="IPR041561">
    <property type="entry name" value="PglD_N"/>
</dbReference>
<dbReference type="STRING" id="1703345.A3860_20670"/>
<dbReference type="Pfam" id="PF00132">
    <property type="entry name" value="Hexapep"/>
    <property type="match status" value="1"/>
</dbReference>
<keyword evidence="9" id="KW-1185">Reference proteome</keyword>
<dbReference type="Proteomes" id="UP000192796">
    <property type="component" value="Unassembled WGS sequence"/>
</dbReference>
<gene>
    <name evidence="8" type="ORF">A3860_20670</name>
</gene>
<dbReference type="CDD" id="cd03360">
    <property type="entry name" value="LbH_AT_putative"/>
    <property type="match status" value="1"/>
</dbReference>
<evidence type="ECO:0000313" key="8">
    <source>
        <dbReference type="EMBL" id="OQP64498.1"/>
    </source>
</evidence>
<dbReference type="Gene3D" id="2.160.10.10">
    <property type="entry name" value="Hexapeptide repeat proteins"/>
    <property type="match status" value="1"/>
</dbReference>
<feature type="binding site" evidence="6">
    <location>
        <position position="62"/>
    </location>
    <ligand>
        <name>substrate</name>
    </ligand>
</feature>
<comment type="caution">
    <text evidence="8">The sequence shown here is derived from an EMBL/GenBank/DDBJ whole genome shotgun (WGS) entry which is preliminary data.</text>
</comment>
<keyword evidence="3" id="KW-0677">Repeat</keyword>
<name>A0A1V9G1W5_9BACT</name>
<dbReference type="NCBIfam" id="TIGR03570">
    <property type="entry name" value="NeuD_NnaD"/>
    <property type="match status" value="1"/>
</dbReference>
<proteinExistence type="inferred from homology"/>
<evidence type="ECO:0000256" key="2">
    <source>
        <dbReference type="ARBA" id="ARBA00022679"/>
    </source>
</evidence>
<feature type="active site" description="Proton acceptor" evidence="5">
    <location>
        <position position="127"/>
    </location>
</feature>
<feature type="binding site" evidence="6">
    <location>
        <begin position="7"/>
        <end position="9"/>
    </location>
    <ligand>
        <name>substrate</name>
    </ligand>
</feature>
<dbReference type="PANTHER" id="PTHR43300">
    <property type="entry name" value="ACETYLTRANSFERASE"/>
    <property type="match status" value="1"/>
</dbReference>
<dbReference type="Pfam" id="PF17836">
    <property type="entry name" value="PglD_N"/>
    <property type="match status" value="1"/>
</dbReference>
<dbReference type="Gene3D" id="3.40.50.20">
    <property type="match status" value="1"/>
</dbReference>
<evidence type="ECO:0000256" key="3">
    <source>
        <dbReference type="ARBA" id="ARBA00022737"/>
    </source>
</evidence>
<dbReference type="InterPro" id="IPR020019">
    <property type="entry name" value="AcTrfase_PglD-like"/>
</dbReference>
<dbReference type="InterPro" id="IPR001451">
    <property type="entry name" value="Hexapep"/>
</dbReference>
<feature type="binding site" evidence="6">
    <location>
        <position position="136"/>
    </location>
    <ligand>
        <name>acetyl-CoA</name>
        <dbReference type="ChEBI" id="CHEBI:57288"/>
    </ligand>
</feature>
<evidence type="ECO:0000256" key="5">
    <source>
        <dbReference type="PIRSR" id="PIRSR620019-1"/>
    </source>
</evidence>
<dbReference type="AlphaFoldDB" id="A0A1V9G1W5"/>
<dbReference type="InterPro" id="IPR018357">
    <property type="entry name" value="Hexapep_transf_CS"/>
</dbReference>
<organism evidence="8 9">
    <name type="scientific">Niastella vici</name>
    <dbReference type="NCBI Taxonomy" id="1703345"/>
    <lineage>
        <taxon>Bacteria</taxon>
        <taxon>Pseudomonadati</taxon>
        <taxon>Bacteroidota</taxon>
        <taxon>Chitinophagia</taxon>
        <taxon>Chitinophagales</taxon>
        <taxon>Chitinophagaceae</taxon>
        <taxon>Niastella</taxon>
    </lineage>
</organism>
<dbReference type="EMBL" id="LVYD01000042">
    <property type="protein sequence ID" value="OQP64498.1"/>
    <property type="molecule type" value="Genomic_DNA"/>
</dbReference>
<dbReference type="GO" id="GO:0016746">
    <property type="term" value="F:acyltransferase activity"/>
    <property type="evidence" value="ECO:0007669"/>
    <property type="project" value="UniProtKB-KW"/>
</dbReference>
<dbReference type="PANTHER" id="PTHR43300:SF7">
    <property type="entry name" value="UDP-N-ACETYLBACILLOSAMINE N-ACETYLTRANSFERASE"/>
    <property type="match status" value="1"/>
</dbReference>
<protein>
    <submittedName>
        <fullName evidence="8">Acetyltransferase</fullName>
    </submittedName>
</protein>
<dbReference type="SUPFAM" id="SSF51161">
    <property type="entry name" value="Trimeric LpxA-like enzymes"/>
    <property type="match status" value="1"/>
</dbReference>
<evidence type="ECO:0000313" key="9">
    <source>
        <dbReference type="Proteomes" id="UP000192796"/>
    </source>
</evidence>
<evidence type="ECO:0000256" key="1">
    <source>
        <dbReference type="ARBA" id="ARBA00007274"/>
    </source>
</evidence>
<keyword evidence="2 8" id="KW-0808">Transferase</keyword>
<reference evidence="8 9" key="1">
    <citation type="submission" date="2016-03" db="EMBL/GenBank/DDBJ databases">
        <title>Niastella vici sp. nov., isolated from farmland soil.</title>
        <authorList>
            <person name="Chen L."/>
            <person name="Wang D."/>
            <person name="Yang S."/>
            <person name="Wang G."/>
        </authorList>
    </citation>
    <scope>NUCLEOTIDE SEQUENCE [LARGE SCALE GENOMIC DNA]</scope>
    <source>
        <strain evidence="8 9">DJ57</strain>
    </source>
</reference>